<dbReference type="GO" id="GO:0005829">
    <property type="term" value="C:cytosol"/>
    <property type="evidence" value="ECO:0007669"/>
    <property type="project" value="TreeGrafter"/>
</dbReference>
<sequence length="812" mass="91312">MSFLSFHRSEEFKLESLDLGQLIKIRIRHDNLNGDGWFLEKITVKDEKTGAFYIFTAGRWLDSKQEDKKIDIIILVDKSLVPGEPGGEIKAADIGIILDGSRGVQEENFKRQLELVKLIIQSFRVSQEEVHFGIAVTTLKSEVVIQLDEYTDSATLQAGVDKLSYPAGRRNTGAAIKLAQDQLFTKARAGIPRVLIIFVGGKLKDNTIEPAEAIKKTGTKLVVIGIRKKVNPVVKQLKSIASKPDFVIIQQWCANGYKVQFSNQTIGPINTTPSSGKQFHNQNAINASTSADTIDSMSGKERFTTISPEVLEYMEIINELLNTTEAQQMAFMSKIEETPSDGETVNPLSKEVLITKATAQATLHCLYQCLGILQKQIDDARDVARNSGIPEEATIQWFGPPEPKTVPHSAHPHLLHSHSIPSIPSSSGSISSNKKTYLSCCYDNYVDGVEFDTPLEDEVEDDMKEDHEYSLESENIEEHKSLILHLLSKLKLGMDLTKVPLPTFILEPRSLLEMFADFYGYPDLFLKISEQQSAEERMLAAVEYYLTSFYAARKGHYSKKPYNPVLGEIFQCSWEGCDRQTHGDVSKTETTEESRDCRLRYVAEQVSHHPPVSAFYVECPQKNMCMNCHIWTKSKFYGMSIGVELIGDVSAFYVECPQKNMCMNCHIWTKSKFYGMSIGVELIGDGVLTLLNHDEEYVFTFPNAYCRSILTHPWHELGGKVNISCSKTGFSSSITFHTKPMYGGIRDQITGEVKHLPSGRVVCRINGQWTEKIEMTFPDKGVQQVKVIEPNVMKKTCKNLRPVSLQHDNESR</sequence>
<protein>
    <recommendedName>
        <fullName evidence="4">Oxysterol-binding protein</fullName>
    </recommendedName>
</protein>
<dbReference type="GO" id="GO:0032934">
    <property type="term" value="F:sterol binding"/>
    <property type="evidence" value="ECO:0007669"/>
    <property type="project" value="TreeGrafter"/>
</dbReference>
<proteinExistence type="inferred from homology"/>
<dbReference type="SUPFAM" id="SSF144000">
    <property type="entry name" value="Oxysterol-binding protein-like"/>
    <property type="match status" value="2"/>
</dbReference>
<name>A0A6S7JW35_PARCT</name>
<gene>
    <name evidence="5" type="ORF">PACLA_8A071071</name>
</gene>
<keyword evidence="1" id="KW-0446">Lipid-binding</keyword>
<dbReference type="Pfam" id="PF01477">
    <property type="entry name" value="PLAT"/>
    <property type="match status" value="1"/>
</dbReference>
<dbReference type="PANTHER" id="PTHR10972:SF141">
    <property type="entry name" value="OXYSTEROL-BINDING PROTEIN"/>
    <property type="match status" value="1"/>
</dbReference>
<dbReference type="SUPFAM" id="SSF49723">
    <property type="entry name" value="Lipase/lipooxygenase domain (PLAT/LH2 domain)"/>
    <property type="match status" value="1"/>
</dbReference>
<dbReference type="InterPro" id="IPR036465">
    <property type="entry name" value="vWFA_dom_sf"/>
</dbReference>
<dbReference type="Gene3D" id="2.60.60.20">
    <property type="entry name" value="PLAT/LH2 domain"/>
    <property type="match status" value="1"/>
</dbReference>
<dbReference type="Gene3D" id="3.40.50.410">
    <property type="entry name" value="von Willebrand factor, type A domain"/>
    <property type="match status" value="1"/>
</dbReference>
<organism evidence="5 6">
    <name type="scientific">Paramuricea clavata</name>
    <name type="common">Red gorgonian</name>
    <name type="synonym">Violescent sea-whip</name>
    <dbReference type="NCBI Taxonomy" id="317549"/>
    <lineage>
        <taxon>Eukaryota</taxon>
        <taxon>Metazoa</taxon>
        <taxon>Cnidaria</taxon>
        <taxon>Anthozoa</taxon>
        <taxon>Octocorallia</taxon>
        <taxon>Malacalcyonacea</taxon>
        <taxon>Plexauridae</taxon>
        <taxon>Paramuricea</taxon>
    </lineage>
</organism>
<dbReference type="Pfam" id="PF00092">
    <property type="entry name" value="VWA"/>
    <property type="match status" value="1"/>
</dbReference>
<dbReference type="Pfam" id="PF01237">
    <property type="entry name" value="Oxysterol_BP"/>
    <property type="match status" value="1"/>
</dbReference>
<dbReference type="SUPFAM" id="SSF53300">
    <property type="entry name" value="vWA-like"/>
    <property type="match status" value="1"/>
</dbReference>
<dbReference type="AlphaFoldDB" id="A0A6S7JW35"/>
<accession>A0A6S7JW35</accession>
<dbReference type="PROSITE" id="PS50095">
    <property type="entry name" value="PLAT"/>
    <property type="match status" value="1"/>
</dbReference>
<evidence type="ECO:0000256" key="4">
    <source>
        <dbReference type="RuleBase" id="RU003845"/>
    </source>
</evidence>
<dbReference type="InterPro" id="IPR018494">
    <property type="entry name" value="Oxysterol-bd_CS"/>
</dbReference>
<dbReference type="SMART" id="SM00327">
    <property type="entry name" value="VWA"/>
    <property type="match status" value="1"/>
</dbReference>
<dbReference type="EMBL" id="CACRXK020010897">
    <property type="protein sequence ID" value="CAB4020311.1"/>
    <property type="molecule type" value="Genomic_DNA"/>
</dbReference>
<dbReference type="GO" id="GO:0016020">
    <property type="term" value="C:membrane"/>
    <property type="evidence" value="ECO:0007669"/>
    <property type="project" value="TreeGrafter"/>
</dbReference>
<dbReference type="InterPro" id="IPR036392">
    <property type="entry name" value="PLAT/LH2_dom_sf"/>
</dbReference>
<keyword evidence="6" id="KW-1185">Reference proteome</keyword>
<evidence type="ECO:0000313" key="5">
    <source>
        <dbReference type="EMBL" id="CAB4020311.1"/>
    </source>
</evidence>
<comment type="similarity">
    <text evidence="3">Belongs to the OSBP family.</text>
</comment>
<dbReference type="InterPro" id="IPR000648">
    <property type="entry name" value="Oxysterol-bd"/>
</dbReference>
<dbReference type="PROSITE" id="PS50234">
    <property type="entry name" value="VWFA"/>
    <property type="match status" value="1"/>
</dbReference>
<dbReference type="PROSITE" id="PS01013">
    <property type="entry name" value="OSBP"/>
    <property type="match status" value="1"/>
</dbReference>
<dbReference type="InterPro" id="IPR037239">
    <property type="entry name" value="OSBP_sf"/>
</dbReference>
<dbReference type="PANTHER" id="PTHR10972">
    <property type="entry name" value="OXYSTEROL-BINDING PROTEIN-RELATED"/>
    <property type="match status" value="1"/>
</dbReference>
<dbReference type="InterPro" id="IPR002035">
    <property type="entry name" value="VWF_A"/>
</dbReference>
<dbReference type="Proteomes" id="UP001152795">
    <property type="component" value="Unassembled WGS sequence"/>
</dbReference>
<dbReference type="OrthoDB" id="48057at2759"/>
<keyword evidence="4" id="KW-0813">Transport</keyword>
<comment type="caution">
    <text evidence="2">Lacks conserved residue(s) required for the propagation of feature annotation.</text>
</comment>
<dbReference type="GO" id="GO:0006869">
    <property type="term" value="P:lipid transport"/>
    <property type="evidence" value="ECO:0007669"/>
    <property type="project" value="UniProtKB-KW"/>
</dbReference>
<evidence type="ECO:0000256" key="1">
    <source>
        <dbReference type="ARBA" id="ARBA00023121"/>
    </source>
</evidence>
<feature type="non-terminal residue" evidence="5">
    <location>
        <position position="1"/>
    </location>
</feature>
<reference evidence="5" key="1">
    <citation type="submission" date="2020-04" db="EMBL/GenBank/DDBJ databases">
        <authorList>
            <person name="Alioto T."/>
            <person name="Alioto T."/>
            <person name="Gomez Garrido J."/>
        </authorList>
    </citation>
    <scope>NUCLEOTIDE SEQUENCE</scope>
    <source>
        <strain evidence="5">A484AB</strain>
    </source>
</reference>
<dbReference type="FunFam" id="1.10.287.2720:FF:000001">
    <property type="entry name" value="Oxysterol-binding OBPalpha"/>
    <property type="match status" value="1"/>
</dbReference>
<dbReference type="InterPro" id="IPR001024">
    <property type="entry name" value="PLAT/LH2_dom"/>
</dbReference>
<dbReference type="Gene3D" id="2.40.160.120">
    <property type="match status" value="2"/>
</dbReference>
<keyword evidence="4" id="KW-0445">Lipid transport</keyword>
<evidence type="ECO:0000256" key="3">
    <source>
        <dbReference type="RuleBase" id="RU003844"/>
    </source>
</evidence>
<comment type="caution">
    <text evidence="5">The sequence shown here is derived from an EMBL/GenBank/DDBJ whole genome shotgun (WGS) entry which is preliminary data.</text>
</comment>
<evidence type="ECO:0000313" key="6">
    <source>
        <dbReference type="Proteomes" id="UP001152795"/>
    </source>
</evidence>
<evidence type="ECO:0000256" key="2">
    <source>
        <dbReference type="PROSITE-ProRule" id="PRU00152"/>
    </source>
</evidence>
<dbReference type="Gene3D" id="1.10.287.2720">
    <property type="match status" value="1"/>
</dbReference>